<evidence type="ECO:0000313" key="2">
    <source>
        <dbReference type="Proteomes" id="UP001055811"/>
    </source>
</evidence>
<reference evidence="2" key="1">
    <citation type="journal article" date="2022" name="Mol. Ecol. Resour.">
        <title>The genomes of chicory, endive, great burdock and yacon provide insights into Asteraceae palaeo-polyploidization history and plant inulin production.</title>
        <authorList>
            <person name="Fan W."/>
            <person name="Wang S."/>
            <person name="Wang H."/>
            <person name="Wang A."/>
            <person name="Jiang F."/>
            <person name="Liu H."/>
            <person name="Zhao H."/>
            <person name="Xu D."/>
            <person name="Zhang Y."/>
        </authorList>
    </citation>
    <scope>NUCLEOTIDE SEQUENCE [LARGE SCALE GENOMIC DNA]</scope>
    <source>
        <strain evidence="2">cv. Punajuju</strain>
    </source>
</reference>
<dbReference type="Proteomes" id="UP001055811">
    <property type="component" value="Linkage Group LG03"/>
</dbReference>
<sequence>MEVSLRDEVGKGGMTHLISCSYQEEILMNMNSEAGTQVTKHDGGISATLNHRDPTSSTPSSSKRHLTPAELLRQKLKKLGDELNEGEHGGQQP</sequence>
<gene>
    <name evidence="1" type="ORF">L2E82_16246</name>
</gene>
<name>A0ACB9F4I0_CICIN</name>
<protein>
    <submittedName>
        <fullName evidence="1">Uncharacterized protein</fullName>
    </submittedName>
</protein>
<proteinExistence type="predicted"/>
<keyword evidence="2" id="KW-1185">Reference proteome</keyword>
<reference evidence="1 2" key="2">
    <citation type="journal article" date="2022" name="Mol. Ecol. Resour.">
        <title>The genomes of chicory, endive, great burdock and yacon provide insights into Asteraceae paleo-polyploidization history and plant inulin production.</title>
        <authorList>
            <person name="Fan W."/>
            <person name="Wang S."/>
            <person name="Wang H."/>
            <person name="Wang A."/>
            <person name="Jiang F."/>
            <person name="Liu H."/>
            <person name="Zhao H."/>
            <person name="Xu D."/>
            <person name="Zhang Y."/>
        </authorList>
    </citation>
    <scope>NUCLEOTIDE SEQUENCE [LARGE SCALE GENOMIC DNA]</scope>
    <source>
        <strain evidence="2">cv. Punajuju</strain>
        <tissue evidence="1">Leaves</tissue>
    </source>
</reference>
<comment type="caution">
    <text evidence="1">The sequence shown here is derived from an EMBL/GenBank/DDBJ whole genome shotgun (WGS) entry which is preliminary data.</text>
</comment>
<evidence type="ECO:0000313" key="1">
    <source>
        <dbReference type="EMBL" id="KAI3766194.1"/>
    </source>
</evidence>
<dbReference type="EMBL" id="CM042011">
    <property type="protein sequence ID" value="KAI3766194.1"/>
    <property type="molecule type" value="Genomic_DNA"/>
</dbReference>
<organism evidence="1 2">
    <name type="scientific">Cichorium intybus</name>
    <name type="common">Chicory</name>
    <dbReference type="NCBI Taxonomy" id="13427"/>
    <lineage>
        <taxon>Eukaryota</taxon>
        <taxon>Viridiplantae</taxon>
        <taxon>Streptophyta</taxon>
        <taxon>Embryophyta</taxon>
        <taxon>Tracheophyta</taxon>
        <taxon>Spermatophyta</taxon>
        <taxon>Magnoliopsida</taxon>
        <taxon>eudicotyledons</taxon>
        <taxon>Gunneridae</taxon>
        <taxon>Pentapetalae</taxon>
        <taxon>asterids</taxon>
        <taxon>campanulids</taxon>
        <taxon>Asterales</taxon>
        <taxon>Asteraceae</taxon>
        <taxon>Cichorioideae</taxon>
        <taxon>Cichorieae</taxon>
        <taxon>Cichoriinae</taxon>
        <taxon>Cichorium</taxon>
    </lineage>
</organism>
<accession>A0ACB9F4I0</accession>